<keyword evidence="2" id="KW-1185">Reference proteome</keyword>
<dbReference type="Proteomes" id="UP000247773">
    <property type="component" value="Genome"/>
</dbReference>
<reference evidence="1 2" key="1">
    <citation type="submission" date="2017-04" db="EMBL/GenBank/DDBJ databases">
        <title>Isolation of lytic bacteriophages infecting Pseudomonas strains for biocontrol of fish and shrimp spoilage during chilled storage.</title>
        <authorList>
            <person name="Yang Z."/>
            <person name="Tao X."/>
            <person name="Gao L."/>
            <person name="Rao S."/>
        </authorList>
    </citation>
    <scope>NUCLEOTIDE SEQUENCE [LARGE SCALE GENOMIC DNA]</scope>
</reference>
<sequence>MRSIINRSDLVLDTAHYGAGSNFKNKIDSISRSLASAVYHAFHFSMSASKDFTPLFTIRGNDLYEFFYDHGIYIDRYSHEVSEEVLKTLKNIFTEHGYGFSYYLPTRVSQKSNDFYITVE</sequence>
<gene>
    <name evidence="1" type="ORF">PspYZU05_40</name>
</gene>
<name>A0A2U7NRX7_9CAUD</name>
<evidence type="ECO:0000313" key="1">
    <source>
        <dbReference type="EMBL" id="ASD51992.1"/>
    </source>
</evidence>
<evidence type="ECO:0000313" key="2">
    <source>
        <dbReference type="Proteomes" id="UP000247773"/>
    </source>
</evidence>
<accession>A0A2U7NRX7</accession>
<organism evidence="1 2">
    <name type="scientific">Pseudomonas phage PspYZU05</name>
    <dbReference type="NCBI Taxonomy" id="1983556"/>
    <lineage>
        <taxon>Viruses</taxon>
        <taxon>Duplodnaviria</taxon>
        <taxon>Heunggongvirae</taxon>
        <taxon>Uroviricota</taxon>
        <taxon>Caudoviricetes</taxon>
        <taxon>Pantevenvirales</taxon>
        <taxon>Straboviridae</taxon>
        <taxon>Jiangsuvirus</taxon>
        <taxon>Jiangsuvirus pspyzu05</taxon>
    </lineage>
</organism>
<dbReference type="EMBL" id="KY971610">
    <property type="protein sequence ID" value="ASD51992.1"/>
    <property type="molecule type" value="Genomic_DNA"/>
</dbReference>
<proteinExistence type="predicted"/>
<protein>
    <submittedName>
        <fullName evidence="1">Uncharacterized protein</fullName>
    </submittedName>
</protein>